<keyword evidence="1 2" id="KW-0808">Transferase</keyword>
<evidence type="ECO:0000256" key="1">
    <source>
        <dbReference type="ARBA" id="ARBA00022679"/>
    </source>
</evidence>
<organism evidence="2 3">
    <name type="scientific">Colletotrichum sojae</name>
    <dbReference type="NCBI Taxonomy" id="2175907"/>
    <lineage>
        <taxon>Eukaryota</taxon>
        <taxon>Fungi</taxon>
        <taxon>Dikarya</taxon>
        <taxon>Ascomycota</taxon>
        <taxon>Pezizomycotina</taxon>
        <taxon>Sordariomycetes</taxon>
        <taxon>Hypocreomycetidae</taxon>
        <taxon>Glomerellales</taxon>
        <taxon>Glomerellaceae</taxon>
        <taxon>Colletotrichum</taxon>
        <taxon>Colletotrichum orchidearum species complex</taxon>
    </lineage>
</organism>
<evidence type="ECO:0000313" key="2">
    <source>
        <dbReference type="EMBL" id="KAF6804567.1"/>
    </source>
</evidence>
<reference evidence="2 3" key="1">
    <citation type="journal article" date="2020" name="Phytopathology">
        <title>Genome Sequence Resources of Colletotrichum truncatum, C. plurivorum, C. musicola, and C. sojae: Four Species Pathogenic to Soybean (Glycine max).</title>
        <authorList>
            <person name="Rogerio F."/>
            <person name="Boufleur T.R."/>
            <person name="Ciampi-Guillardi M."/>
            <person name="Sukno S.A."/>
            <person name="Thon M.R."/>
            <person name="Massola Junior N.S."/>
            <person name="Baroncelli R."/>
        </authorList>
    </citation>
    <scope>NUCLEOTIDE SEQUENCE [LARGE SCALE GENOMIC DNA]</scope>
    <source>
        <strain evidence="2 3">LFN0009</strain>
    </source>
</reference>
<dbReference type="Pfam" id="PF02458">
    <property type="entry name" value="Transferase"/>
    <property type="match status" value="1"/>
</dbReference>
<evidence type="ECO:0000313" key="3">
    <source>
        <dbReference type="Proteomes" id="UP000652219"/>
    </source>
</evidence>
<dbReference type="EMBL" id="WIGN01000205">
    <property type="protein sequence ID" value="KAF6804567.1"/>
    <property type="molecule type" value="Genomic_DNA"/>
</dbReference>
<dbReference type="PANTHER" id="PTHR31642">
    <property type="entry name" value="TRICHOTHECENE 3-O-ACETYLTRANSFERASE"/>
    <property type="match status" value="1"/>
</dbReference>
<keyword evidence="3" id="KW-1185">Reference proteome</keyword>
<name>A0A8H6J140_9PEZI</name>
<sequence length="493" mass="54622">MESLDKTEERVVKSVPLAIWNQGARRQFMSICLCFPLQDDAKEEEIVASLRAALDRLAAQRPDFAGTLRVELRLGVISLETTNGGTIPLAKLDASAKINISYYDLKGKEFPPSYFLHSTFKPAFDCDIQGRRSHGRASLVNYSFIQGGLLLWVHLNHAFADGLSLQAFVECLAAQTRGEVVDHPASQKLGPELAMCEEDGRTEPFKRLMESCQDLTVMFDDSGPGTTVSLGRALSLDNSSKSENIFVFKREKLQELRGLLANANDNGKAPTIYQCLAALTWANVCKARAGEATGWQDGLRKDEIAKNMADPCSQPEAGSEMMISVNWRRRVFQDDTKDYFGNTTTYPMIKTRVTQVLGAAESIESLAALVGLIDDGIKSVDKGFVARHTKAMAACPDIRHLRAAIDLMNPFCLGFNTWRYFGADEEWELPGLASRKADAVRRVSSGIGVGTALILPAKKESEEYELVVSLMTESMNELCRSEQWMCWVDHVIE</sequence>
<comment type="caution">
    <text evidence="2">The sequence shown here is derived from an EMBL/GenBank/DDBJ whole genome shotgun (WGS) entry which is preliminary data.</text>
</comment>
<dbReference type="GO" id="GO:0016747">
    <property type="term" value="F:acyltransferase activity, transferring groups other than amino-acyl groups"/>
    <property type="evidence" value="ECO:0007669"/>
    <property type="project" value="TreeGrafter"/>
</dbReference>
<dbReference type="AlphaFoldDB" id="A0A8H6J140"/>
<accession>A0A8H6J140</accession>
<dbReference type="Gene3D" id="3.30.559.10">
    <property type="entry name" value="Chloramphenicol acetyltransferase-like domain"/>
    <property type="match status" value="2"/>
</dbReference>
<dbReference type="InterPro" id="IPR023213">
    <property type="entry name" value="CAT-like_dom_sf"/>
</dbReference>
<dbReference type="InterPro" id="IPR050317">
    <property type="entry name" value="Plant_Fungal_Acyltransferase"/>
</dbReference>
<gene>
    <name evidence="2" type="ORF">CSOJ01_10101</name>
</gene>
<dbReference type="PANTHER" id="PTHR31642:SF310">
    <property type="entry name" value="FATTY ALCOHOL:CAFFEOYL-COA ACYLTRANSFERASE"/>
    <property type="match status" value="1"/>
</dbReference>
<dbReference type="GO" id="GO:0044550">
    <property type="term" value="P:secondary metabolite biosynthetic process"/>
    <property type="evidence" value="ECO:0007669"/>
    <property type="project" value="TreeGrafter"/>
</dbReference>
<dbReference type="Proteomes" id="UP000652219">
    <property type="component" value="Unassembled WGS sequence"/>
</dbReference>
<proteinExistence type="predicted"/>
<protein>
    <submittedName>
        <fullName evidence="2">Trichothecene 3-o-acetyltransferase</fullName>
    </submittedName>
</protein>